<proteinExistence type="predicted"/>
<feature type="chain" id="PRO_5002310549" evidence="1">
    <location>
        <begin position="29"/>
        <end position="266"/>
    </location>
</feature>
<dbReference type="InterPro" id="IPR013766">
    <property type="entry name" value="Thioredoxin_domain"/>
</dbReference>
<comment type="caution">
    <text evidence="3">The sequence shown here is derived from an EMBL/GenBank/DDBJ whole genome shotgun (WGS) entry which is preliminary data.</text>
</comment>
<evidence type="ECO:0000313" key="4">
    <source>
        <dbReference type="Proteomes" id="UP000032683"/>
    </source>
</evidence>
<name>A0A0D6Q9X0_KOMXY</name>
<dbReference type="Gene3D" id="3.40.30.10">
    <property type="entry name" value="Glutaredoxin"/>
    <property type="match status" value="1"/>
</dbReference>
<gene>
    <name evidence="3" type="ORF">Gxy13693_024_042</name>
</gene>
<dbReference type="PANTHER" id="PTHR35272">
    <property type="entry name" value="THIOL:DISULFIDE INTERCHANGE PROTEIN DSBC-RELATED"/>
    <property type="match status" value="1"/>
</dbReference>
<protein>
    <submittedName>
        <fullName evidence="3">Outer membrane protein</fullName>
    </submittedName>
</protein>
<accession>A0A0D6Q9X0</accession>
<dbReference type="SUPFAM" id="SSF52833">
    <property type="entry name" value="Thioredoxin-like"/>
    <property type="match status" value="1"/>
</dbReference>
<reference evidence="3 4" key="1">
    <citation type="submission" date="2012-11" db="EMBL/GenBank/DDBJ databases">
        <title>Whole genome sequence of Gluconacetobacter xylinus NBRC 13693.</title>
        <authorList>
            <person name="Azuma Y."/>
            <person name="Higashiura N."/>
            <person name="Hirakawa H."/>
            <person name="Matsushita K."/>
        </authorList>
    </citation>
    <scope>NUCLEOTIDE SEQUENCE [LARGE SCALE GENOMIC DNA]</scope>
    <source>
        <strain evidence="3 4">NBRC 13693</strain>
    </source>
</reference>
<dbReference type="EMBL" id="BANJ01000024">
    <property type="protein sequence ID" value="GAN99626.1"/>
    <property type="molecule type" value="Genomic_DNA"/>
</dbReference>
<feature type="domain" description="Thioredoxin" evidence="2">
    <location>
        <begin position="74"/>
        <end position="266"/>
    </location>
</feature>
<dbReference type="RefSeq" id="WP_048856190.1">
    <property type="nucleotide sequence ID" value="NZ_BANJ01000024.1"/>
</dbReference>
<evidence type="ECO:0000259" key="2">
    <source>
        <dbReference type="PROSITE" id="PS51352"/>
    </source>
</evidence>
<keyword evidence="1" id="KW-0732">Signal</keyword>
<evidence type="ECO:0000313" key="3">
    <source>
        <dbReference type="EMBL" id="GAN99626.1"/>
    </source>
</evidence>
<dbReference type="InterPro" id="IPR001853">
    <property type="entry name" value="DSBA-like_thioredoxin_dom"/>
</dbReference>
<dbReference type="Pfam" id="PF01323">
    <property type="entry name" value="DSBA"/>
    <property type="match status" value="1"/>
</dbReference>
<dbReference type="PANTHER" id="PTHR35272:SF3">
    <property type="entry name" value="THIOL:DISULFIDE INTERCHANGE PROTEIN DSBC"/>
    <property type="match status" value="1"/>
</dbReference>
<dbReference type="CDD" id="cd03023">
    <property type="entry name" value="DsbA_Com1_like"/>
    <property type="match status" value="1"/>
</dbReference>
<feature type="signal peptide" evidence="1">
    <location>
        <begin position="1"/>
        <end position="28"/>
    </location>
</feature>
<dbReference type="PROSITE" id="PS51352">
    <property type="entry name" value="THIOREDOXIN_2"/>
    <property type="match status" value="1"/>
</dbReference>
<sequence>MTFISPRRHRPRLLNALLAAGAMMTATATMPGAGHAATAASSSFTPAQRQEIVDIMRNALKTDPTILSDAIAALRNSANAAQQNAARNALDSHRTDLLTPAATDAILGNATGHTTVVEFYDPRCPYCRKVLPDLDRLVKEDKDLRIVEKVIPVLGQSSLIASQALVAAFVQGGQAAYFRMQAAIMNDSVTPTADRMRTLATQSGLNAGMLASDMNGAKVTSILQANMELARAIGLDGTPTFVFNARQIIPGAVSYDDLKKAIAQSR</sequence>
<dbReference type="GO" id="GO:0016491">
    <property type="term" value="F:oxidoreductase activity"/>
    <property type="evidence" value="ECO:0007669"/>
    <property type="project" value="InterPro"/>
</dbReference>
<dbReference type="Proteomes" id="UP000032683">
    <property type="component" value="Unassembled WGS sequence"/>
</dbReference>
<organism evidence="3 4">
    <name type="scientific">Komagataeibacter xylinus NBRC 13693</name>
    <dbReference type="NCBI Taxonomy" id="1234668"/>
    <lineage>
        <taxon>Bacteria</taxon>
        <taxon>Pseudomonadati</taxon>
        <taxon>Pseudomonadota</taxon>
        <taxon>Alphaproteobacteria</taxon>
        <taxon>Acetobacterales</taxon>
        <taxon>Acetobacteraceae</taxon>
        <taxon>Komagataeibacter</taxon>
    </lineage>
</organism>
<dbReference type="InterPro" id="IPR036249">
    <property type="entry name" value="Thioredoxin-like_sf"/>
</dbReference>
<dbReference type="InterPro" id="IPR051470">
    <property type="entry name" value="Thiol:disulfide_interchange"/>
</dbReference>
<evidence type="ECO:0000256" key="1">
    <source>
        <dbReference type="SAM" id="SignalP"/>
    </source>
</evidence>
<dbReference type="AlphaFoldDB" id="A0A0D6Q9X0"/>